<name>A0ABU0GA23_9HYPH</name>
<evidence type="ECO:0000313" key="2">
    <source>
        <dbReference type="Proteomes" id="UP001238496"/>
    </source>
</evidence>
<dbReference type="Proteomes" id="UP001238496">
    <property type="component" value="Unassembled WGS sequence"/>
</dbReference>
<keyword evidence="2" id="KW-1185">Reference proteome</keyword>
<accession>A0ABU0GA23</accession>
<comment type="caution">
    <text evidence="1">The sequence shown here is derived from an EMBL/GenBank/DDBJ whole genome shotgun (WGS) entry which is preliminary data.</text>
</comment>
<reference evidence="1 2" key="1">
    <citation type="submission" date="2023-07" db="EMBL/GenBank/DDBJ databases">
        <title>Genomic Encyclopedia of Type Strains, Phase IV (KMG-IV): sequencing the most valuable type-strain genomes for metagenomic binning, comparative biology and taxonomic classification.</title>
        <authorList>
            <person name="Goeker M."/>
        </authorList>
    </citation>
    <scope>NUCLEOTIDE SEQUENCE [LARGE SCALE GENOMIC DNA]</scope>
    <source>
        <strain evidence="1 2">DSM 1111</strain>
    </source>
</reference>
<protein>
    <submittedName>
        <fullName evidence="1">Uncharacterized protein</fullName>
    </submittedName>
</protein>
<gene>
    <name evidence="1" type="ORF">J2045_003252</name>
</gene>
<dbReference type="EMBL" id="JAUSUW010000009">
    <property type="protein sequence ID" value="MDQ0422207.1"/>
    <property type="molecule type" value="Genomic_DNA"/>
</dbReference>
<proteinExistence type="predicted"/>
<evidence type="ECO:0000313" key="1">
    <source>
        <dbReference type="EMBL" id="MDQ0422207.1"/>
    </source>
</evidence>
<sequence length="31" mass="3498">MRIERINIVQKAENGLKLVICPFADQTLLGN</sequence>
<organism evidence="1 2">
    <name type="scientific">Peteryoungia aggregata LMG 23059</name>
    <dbReference type="NCBI Taxonomy" id="1368425"/>
    <lineage>
        <taxon>Bacteria</taxon>
        <taxon>Pseudomonadati</taxon>
        <taxon>Pseudomonadota</taxon>
        <taxon>Alphaproteobacteria</taxon>
        <taxon>Hyphomicrobiales</taxon>
        <taxon>Rhizobiaceae</taxon>
        <taxon>Peteryoungia</taxon>
    </lineage>
</organism>